<evidence type="ECO:0000256" key="1">
    <source>
        <dbReference type="ARBA" id="ARBA00023125"/>
    </source>
</evidence>
<dbReference type="InterPro" id="IPR011010">
    <property type="entry name" value="DNA_brk_join_enz"/>
</dbReference>
<dbReference type="InterPro" id="IPR013762">
    <property type="entry name" value="Integrase-like_cat_sf"/>
</dbReference>
<dbReference type="InterPro" id="IPR002104">
    <property type="entry name" value="Integrase_catalytic"/>
</dbReference>
<evidence type="ECO:0000256" key="2">
    <source>
        <dbReference type="ARBA" id="ARBA00023172"/>
    </source>
</evidence>
<dbReference type="Gene3D" id="1.10.150.130">
    <property type="match status" value="1"/>
</dbReference>
<protein>
    <submittedName>
        <fullName evidence="5">Site-specific integrase</fullName>
    </submittedName>
</protein>
<dbReference type="PANTHER" id="PTHR30349">
    <property type="entry name" value="PHAGE INTEGRASE-RELATED"/>
    <property type="match status" value="1"/>
</dbReference>
<keyword evidence="1" id="KW-0238">DNA-binding</keyword>
<dbReference type="EMBL" id="SDJR01000014">
    <property type="protein sequence ID" value="RXR22085.1"/>
    <property type="molecule type" value="Genomic_DNA"/>
</dbReference>
<organism evidence="5 6">
    <name type="scientific">Oerskovia turbata</name>
    <dbReference type="NCBI Taxonomy" id="1713"/>
    <lineage>
        <taxon>Bacteria</taxon>
        <taxon>Bacillati</taxon>
        <taxon>Actinomycetota</taxon>
        <taxon>Actinomycetes</taxon>
        <taxon>Micrococcales</taxon>
        <taxon>Cellulomonadaceae</taxon>
        <taxon>Oerskovia</taxon>
    </lineage>
</organism>
<evidence type="ECO:0000313" key="5">
    <source>
        <dbReference type="EMBL" id="RXR31956.1"/>
    </source>
</evidence>
<dbReference type="Pfam" id="PF00589">
    <property type="entry name" value="Phage_integrase"/>
    <property type="match status" value="1"/>
</dbReference>
<dbReference type="Gene3D" id="1.10.443.10">
    <property type="entry name" value="Intergrase catalytic core"/>
    <property type="match status" value="1"/>
</dbReference>
<dbReference type="SUPFAM" id="SSF56349">
    <property type="entry name" value="DNA breaking-rejoining enzymes"/>
    <property type="match status" value="1"/>
</dbReference>
<dbReference type="InterPro" id="IPR010998">
    <property type="entry name" value="Integrase_recombinase_N"/>
</dbReference>
<dbReference type="Proteomes" id="UP000290517">
    <property type="component" value="Unassembled WGS sequence"/>
</dbReference>
<proteinExistence type="predicted"/>
<dbReference type="OrthoDB" id="4326943at2"/>
<accession>A0A4V1N4F2</accession>
<keyword evidence="2" id="KW-0233">DNA recombination</keyword>
<dbReference type="AlphaFoldDB" id="A0A4V1N4F2"/>
<feature type="domain" description="Tyr recombinase" evidence="3">
    <location>
        <begin position="257"/>
        <end position="466"/>
    </location>
</feature>
<keyword evidence="7" id="KW-1185">Reference proteome</keyword>
<gene>
    <name evidence="4" type="ORF">EQW73_17235</name>
    <name evidence="5" type="ORF">EQW78_15345</name>
</gene>
<dbReference type="GO" id="GO:0015074">
    <property type="term" value="P:DNA integration"/>
    <property type="evidence" value="ECO:0007669"/>
    <property type="project" value="InterPro"/>
</dbReference>
<sequence>MARPAMSATPSTHPAPVRVIYVAVAGCGTGRTMARRGLLGHDGAHTRFDFWRRSTAGPDPAVVMMRSGGRPQRLPGTHGALVPKKTATGRWRVDARGSDSDGRERRIQVTEDSPAAAITAWARKFYSNSGRADSVTDLTANTLFETVARLWVTLRMEEAHAPGGRVRVQTVEQDLRLLRVDVVPVIGQLRLRDLTTPLLEQWLTSIRGADGAEHSLNDKRRKCRSLVKRILDYAIRMGAIEGVNVAERTTVPPKRRSQPRALSTDEIHALRDAARRWRADPARRLGPAPSLNLAVLVDLLLGSGMRIGEALALRWGNVHLATGQGERSTVTVVATMVQVGYQSVRQEVTKSERGMRSITVPPFTVESLRLLRPDNADPDDPVFRTRVGTHWQTQNARRSLKQALEAAGIDPRSLHPHTLRATVATALRAGGYEVATAAAVLGNTEAVTANYYIEGGTPHRTFSAYCRTSSNRLIHRTMMPDRRLVPGRGSLLPLLYGGRETCPCAWPTRDASCAG</sequence>
<reference evidence="6 7" key="1">
    <citation type="submission" date="2019-01" db="EMBL/GenBank/DDBJ databases">
        <title>Oerskovia turbata Genome sequencing and assembly.</title>
        <authorList>
            <person name="Dou T."/>
        </authorList>
    </citation>
    <scope>NUCLEOTIDE SEQUENCE [LARGE SCALE GENOMIC DNA]</scope>
    <source>
        <strain evidence="5 6">JCM12123</strain>
        <strain evidence="4 7">JCM3160</strain>
    </source>
</reference>
<evidence type="ECO:0000313" key="6">
    <source>
        <dbReference type="Proteomes" id="UP000289805"/>
    </source>
</evidence>
<dbReference type="InterPro" id="IPR050090">
    <property type="entry name" value="Tyrosine_recombinase_XerCD"/>
</dbReference>
<dbReference type="CDD" id="cd01189">
    <property type="entry name" value="INT_ICEBs1_C_like"/>
    <property type="match status" value="1"/>
</dbReference>
<dbReference type="STRING" id="1713.GCA_000718325_03003"/>
<dbReference type="GO" id="GO:0003677">
    <property type="term" value="F:DNA binding"/>
    <property type="evidence" value="ECO:0007669"/>
    <property type="project" value="UniProtKB-KW"/>
</dbReference>
<dbReference type="GO" id="GO:0006310">
    <property type="term" value="P:DNA recombination"/>
    <property type="evidence" value="ECO:0007669"/>
    <property type="project" value="UniProtKB-KW"/>
</dbReference>
<dbReference type="PROSITE" id="PS51898">
    <property type="entry name" value="TYR_RECOMBINASE"/>
    <property type="match status" value="1"/>
</dbReference>
<name>A0A4V1N4F2_9CELL</name>
<evidence type="ECO:0000313" key="4">
    <source>
        <dbReference type="EMBL" id="RXR22085.1"/>
    </source>
</evidence>
<comment type="caution">
    <text evidence="5">The sequence shown here is derived from an EMBL/GenBank/DDBJ whole genome shotgun (WGS) entry which is preliminary data.</text>
</comment>
<evidence type="ECO:0000313" key="7">
    <source>
        <dbReference type="Proteomes" id="UP000290517"/>
    </source>
</evidence>
<evidence type="ECO:0000259" key="3">
    <source>
        <dbReference type="PROSITE" id="PS51898"/>
    </source>
</evidence>
<dbReference type="Proteomes" id="UP000289805">
    <property type="component" value="Unassembled WGS sequence"/>
</dbReference>
<dbReference type="EMBL" id="SDJQ01000021">
    <property type="protein sequence ID" value="RXR31956.1"/>
    <property type="molecule type" value="Genomic_DNA"/>
</dbReference>